<protein>
    <submittedName>
        <fullName evidence="1">Uncharacterized protein</fullName>
    </submittedName>
</protein>
<proteinExistence type="predicted"/>
<reference evidence="1 2" key="1">
    <citation type="submission" date="2021-06" db="EMBL/GenBank/DDBJ databases">
        <authorList>
            <person name="Palmer J.M."/>
        </authorList>
    </citation>
    <scope>NUCLEOTIDE SEQUENCE [LARGE SCALE GENOMIC DNA]</scope>
    <source>
        <strain evidence="1 2">AS_MEX2019</strain>
        <tissue evidence="1">Muscle</tissue>
    </source>
</reference>
<evidence type="ECO:0000313" key="2">
    <source>
        <dbReference type="Proteomes" id="UP001469553"/>
    </source>
</evidence>
<comment type="caution">
    <text evidence="1">The sequence shown here is derived from an EMBL/GenBank/DDBJ whole genome shotgun (WGS) entry which is preliminary data.</text>
</comment>
<dbReference type="Proteomes" id="UP001469553">
    <property type="component" value="Unassembled WGS sequence"/>
</dbReference>
<gene>
    <name evidence="1" type="ORF">AMECASPLE_030178</name>
</gene>
<name>A0ABV0YTF7_9TELE</name>
<keyword evidence="2" id="KW-1185">Reference proteome</keyword>
<evidence type="ECO:0000313" key="1">
    <source>
        <dbReference type="EMBL" id="MEQ2296991.1"/>
    </source>
</evidence>
<dbReference type="EMBL" id="JAHRIP010041178">
    <property type="protein sequence ID" value="MEQ2296991.1"/>
    <property type="molecule type" value="Genomic_DNA"/>
</dbReference>
<accession>A0ABV0YTF7</accession>
<organism evidence="1 2">
    <name type="scientific">Ameca splendens</name>
    <dbReference type="NCBI Taxonomy" id="208324"/>
    <lineage>
        <taxon>Eukaryota</taxon>
        <taxon>Metazoa</taxon>
        <taxon>Chordata</taxon>
        <taxon>Craniata</taxon>
        <taxon>Vertebrata</taxon>
        <taxon>Euteleostomi</taxon>
        <taxon>Actinopterygii</taxon>
        <taxon>Neopterygii</taxon>
        <taxon>Teleostei</taxon>
        <taxon>Neoteleostei</taxon>
        <taxon>Acanthomorphata</taxon>
        <taxon>Ovalentaria</taxon>
        <taxon>Atherinomorphae</taxon>
        <taxon>Cyprinodontiformes</taxon>
        <taxon>Goodeidae</taxon>
        <taxon>Ameca</taxon>
    </lineage>
</organism>
<sequence>MLLFPTGPSSSLRGSAGSQQSSMLSSCMPLFMPEGLCGTFCLVSEDVVNVNTLRHFCLCVYKMAHTLQIQCRSKVFTPLTFYNHKTGCILLEFYATEQHRLVYDCKVERKGLMVLYLFKTENLKCNQPL</sequence>